<evidence type="ECO:0000313" key="2">
    <source>
        <dbReference type="Proteomes" id="UP000297280"/>
    </source>
</evidence>
<keyword evidence="2" id="KW-1185">Reference proteome</keyword>
<sequence>MGVDGGFDIYPRLSTGIVDRHNWGRFIDFVKERYKDDTQVEVEPNYIISKAGEHPQLPFEGHKFLHFSSKVSGSIAADTDVESYIDTVTRMAQANFGSRTWSYEQRDEPETPYSISQFLSGTDTIVELGIAPFEIKQILGKGKGLVARFNISKGTRIICEKPLLKDIKNLDDAIGDPFRMKRNPQESLRDCYSLIQVLDQEFDGCALLASLYYDVFQTSIAHRDQARVSIFAERAYKARVICEGEDRPETR</sequence>
<dbReference type="PANTHER" id="PTHR47332">
    <property type="entry name" value="SET DOMAIN-CONTAINING PROTEIN 5"/>
    <property type="match status" value="1"/>
</dbReference>
<comment type="caution">
    <text evidence="1">The sequence shown here is derived from an EMBL/GenBank/DDBJ whole genome shotgun (WGS) entry which is preliminary data.</text>
</comment>
<proteinExistence type="predicted"/>
<dbReference type="AlphaFoldDB" id="A0A4Z1KG34"/>
<reference evidence="1 2" key="1">
    <citation type="submission" date="2017-12" db="EMBL/GenBank/DDBJ databases">
        <title>Comparative genomics of Botrytis spp.</title>
        <authorList>
            <person name="Valero-Jimenez C.A."/>
            <person name="Tapia P."/>
            <person name="Veloso J."/>
            <person name="Silva-Moreno E."/>
            <person name="Staats M."/>
            <person name="Valdes J.H."/>
            <person name="Van Kan J.A.L."/>
        </authorList>
    </citation>
    <scope>NUCLEOTIDE SEQUENCE [LARGE SCALE GENOMIC DNA]</scope>
    <source>
        <strain evidence="1 2">MUCL3349</strain>
    </source>
</reference>
<gene>
    <name evidence="1" type="ORF">BPOR_0815g00040</name>
</gene>
<accession>A0A4Z1KG34</accession>
<dbReference type="SUPFAM" id="SSF82199">
    <property type="entry name" value="SET domain"/>
    <property type="match status" value="1"/>
</dbReference>
<dbReference type="InterPro" id="IPR053185">
    <property type="entry name" value="SET_domain_protein"/>
</dbReference>
<dbReference type="InterPro" id="IPR046341">
    <property type="entry name" value="SET_dom_sf"/>
</dbReference>
<dbReference type="Proteomes" id="UP000297280">
    <property type="component" value="Unassembled WGS sequence"/>
</dbReference>
<dbReference type="PANTHER" id="PTHR47332:SF4">
    <property type="entry name" value="SET DOMAIN-CONTAINING PROTEIN 5"/>
    <property type="match status" value="1"/>
</dbReference>
<name>A0A4Z1KG34_9HELO</name>
<evidence type="ECO:0000313" key="1">
    <source>
        <dbReference type="EMBL" id="TGO82514.1"/>
    </source>
</evidence>
<dbReference type="EMBL" id="PQXO01000812">
    <property type="protein sequence ID" value="TGO82514.1"/>
    <property type="molecule type" value="Genomic_DNA"/>
</dbReference>
<organism evidence="1 2">
    <name type="scientific">Botrytis porri</name>
    <dbReference type="NCBI Taxonomy" id="87229"/>
    <lineage>
        <taxon>Eukaryota</taxon>
        <taxon>Fungi</taxon>
        <taxon>Dikarya</taxon>
        <taxon>Ascomycota</taxon>
        <taxon>Pezizomycotina</taxon>
        <taxon>Leotiomycetes</taxon>
        <taxon>Helotiales</taxon>
        <taxon>Sclerotiniaceae</taxon>
        <taxon>Botrytis</taxon>
    </lineage>
</organism>
<protein>
    <submittedName>
        <fullName evidence="1">Uncharacterized protein</fullName>
    </submittedName>
</protein>
<dbReference type="STRING" id="87229.A0A4Z1KG34"/>